<feature type="region of interest" description="Disordered" evidence="1">
    <location>
        <begin position="69"/>
        <end position="90"/>
    </location>
</feature>
<keyword evidence="3" id="KW-1185">Reference proteome</keyword>
<organism evidence="2 3">
    <name type="scientific">Pristionchus fissidentatus</name>
    <dbReference type="NCBI Taxonomy" id="1538716"/>
    <lineage>
        <taxon>Eukaryota</taxon>
        <taxon>Metazoa</taxon>
        <taxon>Ecdysozoa</taxon>
        <taxon>Nematoda</taxon>
        <taxon>Chromadorea</taxon>
        <taxon>Rhabditida</taxon>
        <taxon>Rhabditina</taxon>
        <taxon>Diplogasteromorpha</taxon>
        <taxon>Diplogasteroidea</taxon>
        <taxon>Neodiplogasteridae</taxon>
        <taxon>Pristionchus</taxon>
    </lineage>
</organism>
<reference evidence="2" key="1">
    <citation type="submission" date="2023-10" db="EMBL/GenBank/DDBJ databases">
        <title>Genome assembly of Pristionchus species.</title>
        <authorList>
            <person name="Yoshida K."/>
            <person name="Sommer R.J."/>
        </authorList>
    </citation>
    <scope>NUCLEOTIDE SEQUENCE</scope>
    <source>
        <strain evidence="2">RS5133</strain>
    </source>
</reference>
<evidence type="ECO:0000313" key="2">
    <source>
        <dbReference type="EMBL" id="GMT29223.1"/>
    </source>
</evidence>
<accession>A0AAV5WCG1</accession>
<dbReference type="EMBL" id="BTSY01000005">
    <property type="protein sequence ID" value="GMT29223.1"/>
    <property type="molecule type" value="Genomic_DNA"/>
</dbReference>
<comment type="caution">
    <text evidence="2">The sequence shown here is derived from an EMBL/GenBank/DDBJ whole genome shotgun (WGS) entry which is preliminary data.</text>
</comment>
<dbReference type="Proteomes" id="UP001432322">
    <property type="component" value="Unassembled WGS sequence"/>
</dbReference>
<protein>
    <submittedName>
        <fullName evidence="2">Uncharacterized protein</fullName>
    </submittedName>
</protein>
<dbReference type="AlphaFoldDB" id="A0AAV5WCG1"/>
<feature type="non-terminal residue" evidence="2">
    <location>
        <position position="367"/>
    </location>
</feature>
<proteinExistence type="predicted"/>
<feature type="region of interest" description="Disordered" evidence="1">
    <location>
        <begin position="146"/>
        <end position="165"/>
    </location>
</feature>
<evidence type="ECO:0000313" key="3">
    <source>
        <dbReference type="Proteomes" id="UP001432322"/>
    </source>
</evidence>
<feature type="compositionally biased region" description="Low complexity" evidence="1">
    <location>
        <begin position="153"/>
        <end position="165"/>
    </location>
</feature>
<sequence>MAGVFPSTFSPSGSSFSIPVNIQADPRVFRGSVYALLRHQEKAYLRFESDTRKEKKYQLGVMRSRLASSLPPLNATPKAKTTINNNNSHHTTVLRPSAYHLQTKRSSMLPPLKNSGTSIDKNFNRVQFIPTNKRAPMDVPIRVEPSMTPSPPNIHSSIPLISSHRSSSRITRTRIAYAYTPPSTVHAPRFAHAQVQTNDSLDESIEKIVAELADNAITLSISNLQLEDETTRLRETIYEKEIRLVANEAQLKTALQRAASAVQKKEETEMSLRELHDRQQLSRCEALTLCRELTQHSISRAQKLENQRLAKRSVASDTRQLNKHQYKIEQISKELEHDFLPWLIYRAEKTFRRGSENTSTLERNKKV</sequence>
<name>A0AAV5WCG1_9BILA</name>
<evidence type="ECO:0000256" key="1">
    <source>
        <dbReference type="SAM" id="MobiDB-lite"/>
    </source>
</evidence>
<gene>
    <name evidence="2" type="ORF">PFISCL1PPCAC_20520</name>
</gene>
<feature type="compositionally biased region" description="Low complexity" evidence="1">
    <location>
        <begin position="81"/>
        <end position="90"/>
    </location>
</feature>